<keyword evidence="2" id="KW-0472">Membrane</keyword>
<proteinExistence type="predicted"/>
<feature type="transmembrane region" description="Helical" evidence="2">
    <location>
        <begin position="126"/>
        <end position="142"/>
    </location>
</feature>
<evidence type="ECO:0000256" key="1">
    <source>
        <dbReference type="SAM" id="MobiDB-lite"/>
    </source>
</evidence>
<evidence type="ECO:0000313" key="5">
    <source>
        <dbReference type="Proteomes" id="UP000659630"/>
    </source>
</evidence>
<gene>
    <name evidence="4" type="ORF">H8S23_11015</name>
</gene>
<evidence type="ECO:0000313" key="4">
    <source>
        <dbReference type="EMBL" id="MBC5582036.1"/>
    </source>
</evidence>
<feature type="domain" description="VanZ-like" evidence="3">
    <location>
        <begin position="52"/>
        <end position="178"/>
    </location>
</feature>
<dbReference type="Pfam" id="PF04892">
    <property type="entry name" value="VanZ"/>
    <property type="match status" value="1"/>
</dbReference>
<protein>
    <submittedName>
        <fullName evidence="4">VanZ family protein</fullName>
    </submittedName>
</protein>
<keyword evidence="2" id="KW-0812">Transmembrane</keyword>
<keyword evidence="2" id="KW-1133">Transmembrane helix</keyword>
<comment type="caution">
    <text evidence="4">The sequence shown here is derived from an EMBL/GenBank/DDBJ whole genome shotgun (WGS) entry which is preliminary data.</text>
</comment>
<evidence type="ECO:0000259" key="3">
    <source>
        <dbReference type="Pfam" id="PF04892"/>
    </source>
</evidence>
<feature type="transmembrane region" description="Helical" evidence="2">
    <location>
        <begin position="48"/>
        <end position="66"/>
    </location>
</feature>
<dbReference type="Proteomes" id="UP000659630">
    <property type="component" value="Unassembled WGS sequence"/>
</dbReference>
<sequence length="207" mass="22552">MISYGNTGCNDAGVKIPLIFRDIVIFRGKQGEEEVSFTRRENALRRPVLRWLPAFLWMGAIFGFSAQNGEESAGLSEALEAFLFRTGAAGPFQFVLRKGAHFCAYALLGMLCLLGARGVARLQGRWWRAPALAWGLAALYAAADELHQAFVPGRSAELRDVLLDACGALSGILLALLFLRLSRRRRAGKNAPDAPADGPDGMWQEGT</sequence>
<dbReference type="InterPro" id="IPR006976">
    <property type="entry name" value="VanZ-like"/>
</dbReference>
<keyword evidence="5" id="KW-1185">Reference proteome</keyword>
<accession>A0A923KWL5</accession>
<feature type="region of interest" description="Disordered" evidence="1">
    <location>
        <begin position="188"/>
        <end position="207"/>
    </location>
</feature>
<name>A0A923KWL5_9FIRM</name>
<dbReference type="EMBL" id="JACONZ010000004">
    <property type="protein sequence ID" value="MBC5582036.1"/>
    <property type="molecule type" value="Genomic_DNA"/>
</dbReference>
<feature type="transmembrane region" description="Helical" evidence="2">
    <location>
        <begin position="162"/>
        <end position="179"/>
    </location>
</feature>
<organism evidence="4 5">
    <name type="scientific">Anaerofilum hominis</name>
    <dbReference type="NCBI Taxonomy" id="2763016"/>
    <lineage>
        <taxon>Bacteria</taxon>
        <taxon>Bacillati</taxon>
        <taxon>Bacillota</taxon>
        <taxon>Clostridia</taxon>
        <taxon>Eubacteriales</taxon>
        <taxon>Oscillospiraceae</taxon>
        <taxon>Anaerofilum</taxon>
    </lineage>
</organism>
<evidence type="ECO:0000256" key="2">
    <source>
        <dbReference type="SAM" id="Phobius"/>
    </source>
</evidence>
<reference evidence="4" key="1">
    <citation type="submission" date="2020-08" db="EMBL/GenBank/DDBJ databases">
        <title>Genome public.</title>
        <authorList>
            <person name="Liu C."/>
            <person name="Sun Q."/>
        </authorList>
    </citation>
    <scope>NUCLEOTIDE SEQUENCE</scope>
    <source>
        <strain evidence="4">BX8</strain>
    </source>
</reference>
<dbReference type="NCBIfam" id="NF037970">
    <property type="entry name" value="vanZ_1"/>
    <property type="match status" value="1"/>
</dbReference>
<feature type="transmembrane region" description="Helical" evidence="2">
    <location>
        <begin position="99"/>
        <end position="119"/>
    </location>
</feature>
<dbReference type="AlphaFoldDB" id="A0A923KWL5"/>